<feature type="transmembrane region" description="Helical" evidence="3">
    <location>
        <begin position="217"/>
        <end position="239"/>
    </location>
</feature>
<dbReference type="SMART" id="SM00050">
    <property type="entry name" value="DISIN"/>
    <property type="match status" value="1"/>
</dbReference>
<dbReference type="InterPro" id="IPR001762">
    <property type="entry name" value="Disintegrin_dom"/>
</dbReference>
<evidence type="ECO:0000313" key="6">
    <source>
        <dbReference type="Proteomes" id="UP001497623"/>
    </source>
</evidence>
<comment type="caution">
    <text evidence="2">Lacks conserved residue(s) required for the propagation of feature annotation.</text>
</comment>
<dbReference type="Proteomes" id="UP001497623">
    <property type="component" value="Unassembled WGS sequence"/>
</dbReference>
<accession>A0AAV2SQB3</accession>
<evidence type="ECO:0000259" key="4">
    <source>
        <dbReference type="PROSITE" id="PS50214"/>
    </source>
</evidence>
<evidence type="ECO:0000256" key="1">
    <source>
        <dbReference type="ARBA" id="ARBA00023049"/>
    </source>
</evidence>
<keyword evidence="6" id="KW-1185">Reference proteome</keyword>
<dbReference type="EMBL" id="CAXKWB010096344">
    <property type="protein sequence ID" value="CAL4220723.1"/>
    <property type="molecule type" value="Genomic_DNA"/>
</dbReference>
<keyword evidence="1" id="KW-0645">Protease</keyword>
<feature type="domain" description="Disintegrin" evidence="4">
    <location>
        <begin position="145"/>
        <end position="215"/>
    </location>
</feature>
<keyword evidence="3" id="KW-0472">Membrane</keyword>
<sequence>MLNFESRKTFFSALIQCHFDNSCSSWYPGIANFQSLNENEDRITTNDLKFTNGDISCRGDICSIAVVNCGGEGGLKALVWSGAVSLDSSSDVDAVDMCQCDLQPLCMRREKEILSLNDCSNKWMVQHLNDREKLTCLNNIPQKVLSSCGNGVLEYGEQCDCGPEKYCKKSCCNAATCQHKINGTVCRAAQDTSDLPEYYCSGQSDTCPSAVPKTNELSTALTIGLIIFFIVVVALVIFLV</sequence>
<reference evidence="5 6" key="1">
    <citation type="submission" date="2024-05" db="EMBL/GenBank/DDBJ databases">
        <authorList>
            <person name="Wallberg A."/>
        </authorList>
    </citation>
    <scope>NUCLEOTIDE SEQUENCE [LARGE SCALE GENOMIC DNA]</scope>
</reference>
<gene>
    <name evidence="5" type="ORF">MNOR_LOCUS39056</name>
</gene>
<feature type="non-terminal residue" evidence="5">
    <location>
        <position position="240"/>
    </location>
</feature>
<keyword evidence="1" id="KW-0378">Hydrolase</keyword>
<evidence type="ECO:0000313" key="5">
    <source>
        <dbReference type="EMBL" id="CAL4220723.1"/>
    </source>
</evidence>
<evidence type="ECO:0000256" key="3">
    <source>
        <dbReference type="SAM" id="Phobius"/>
    </source>
</evidence>
<evidence type="ECO:0000256" key="2">
    <source>
        <dbReference type="PROSITE-ProRule" id="PRU00068"/>
    </source>
</evidence>
<dbReference type="GO" id="GO:0008237">
    <property type="term" value="F:metallopeptidase activity"/>
    <property type="evidence" value="ECO:0007669"/>
    <property type="project" value="UniProtKB-KW"/>
</dbReference>
<keyword evidence="3" id="KW-0812">Transmembrane</keyword>
<keyword evidence="1" id="KW-0482">Metalloprotease</keyword>
<organism evidence="5 6">
    <name type="scientific">Meganyctiphanes norvegica</name>
    <name type="common">Northern krill</name>
    <name type="synonym">Thysanopoda norvegica</name>
    <dbReference type="NCBI Taxonomy" id="48144"/>
    <lineage>
        <taxon>Eukaryota</taxon>
        <taxon>Metazoa</taxon>
        <taxon>Ecdysozoa</taxon>
        <taxon>Arthropoda</taxon>
        <taxon>Crustacea</taxon>
        <taxon>Multicrustacea</taxon>
        <taxon>Malacostraca</taxon>
        <taxon>Eumalacostraca</taxon>
        <taxon>Eucarida</taxon>
        <taxon>Euphausiacea</taxon>
        <taxon>Euphausiidae</taxon>
        <taxon>Meganyctiphanes</taxon>
    </lineage>
</organism>
<protein>
    <recommendedName>
        <fullName evidence="4">Disintegrin domain-containing protein</fullName>
    </recommendedName>
</protein>
<comment type="caution">
    <text evidence="5">The sequence shown here is derived from an EMBL/GenBank/DDBJ whole genome shotgun (WGS) entry which is preliminary data.</text>
</comment>
<keyword evidence="3" id="KW-1133">Transmembrane helix</keyword>
<dbReference type="InterPro" id="IPR036436">
    <property type="entry name" value="Disintegrin_dom_sf"/>
</dbReference>
<proteinExistence type="predicted"/>
<dbReference type="PANTHER" id="PTHR11905:SF159">
    <property type="entry name" value="ADAM METALLOPROTEASE"/>
    <property type="match status" value="1"/>
</dbReference>
<dbReference type="Gene3D" id="4.10.70.10">
    <property type="entry name" value="Disintegrin domain"/>
    <property type="match status" value="2"/>
</dbReference>
<dbReference type="AlphaFoldDB" id="A0AAV2SQB3"/>
<dbReference type="PROSITE" id="PS50214">
    <property type="entry name" value="DISINTEGRIN_2"/>
    <property type="match status" value="1"/>
</dbReference>
<dbReference type="SUPFAM" id="SSF57552">
    <property type="entry name" value="Blood coagulation inhibitor (disintegrin)"/>
    <property type="match status" value="1"/>
</dbReference>
<dbReference type="PANTHER" id="PTHR11905">
    <property type="entry name" value="ADAM A DISINTEGRIN AND METALLOPROTEASE DOMAIN"/>
    <property type="match status" value="1"/>
</dbReference>
<name>A0AAV2SQB3_MEGNR</name>